<reference evidence="2 3" key="1">
    <citation type="journal article" date="2015" name="Genome Announc.">
        <title>Genome sequence and annotation of Trichoderma parareesei, the ancestor of the cellulase producer Trichoderma reesei.</title>
        <authorList>
            <person name="Yang D."/>
            <person name="Pomraning K."/>
            <person name="Kopchinskiy A."/>
            <person name="Karimi Aghcheh R."/>
            <person name="Atanasova L."/>
            <person name="Chenthamara K."/>
            <person name="Baker S.E."/>
            <person name="Zhang R."/>
            <person name="Shen Q."/>
            <person name="Freitag M."/>
            <person name="Kubicek C.P."/>
            <person name="Druzhinina I.S."/>
        </authorList>
    </citation>
    <scope>NUCLEOTIDE SEQUENCE [LARGE SCALE GENOMIC DNA]</scope>
    <source>
        <strain evidence="2 3">CBS 125925</strain>
    </source>
</reference>
<dbReference type="EMBL" id="LFMI01000030">
    <property type="protein sequence ID" value="OTA00051.1"/>
    <property type="molecule type" value="Genomic_DNA"/>
</dbReference>
<dbReference type="AlphaFoldDB" id="A0A2H2ZIZ4"/>
<feature type="region of interest" description="Disordered" evidence="1">
    <location>
        <begin position="531"/>
        <end position="554"/>
    </location>
</feature>
<dbReference type="PANTHER" id="PTHR42085:SF1">
    <property type="entry name" value="F-BOX DOMAIN-CONTAINING PROTEIN"/>
    <property type="match status" value="1"/>
</dbReference>
<evidence type="ECO:0000313" key="2">
    <source>
        <dbReference type="EMBL" id="OTA00051.1"/>
    </source>
</evidence>
<gene>
    <name evidence="2" type="ORF">A9Z42_0035800</name>
</gene>
<dbReference type="OrthoDB" id="5413827at2759"/>
<feature type="region of interest" description="Disordered" evidence="1">
    <location>
        <begin position="103"/>
        <end position="175"/>
    </location>
</feature>
<evidence type="ECO:0000256" key="1">
    <source>
        <dbReference type="SAM" id="MobiDB-lite"/>
    </source>
</evidence>
<name>A0A2H2ZIZ4_TRIPA</name>
<dbReference type="InterPro" id="IPR038883">
    <property type="entry name" value="AN11006-like"/>
</dbReference>
<feature type="compositionally biased region" description="Basic residues" evidence="1">
    <location>
        <begin position="155"/>
        <end position="175"/>
    </location>
</feature>
<feature type="compositionally biased region" description="Acidic residues" evidence="1">
    <location>
        <begin position="288"/>
        <end position="317"/>
    </location>
</feature>
<feature type="region of interest" description="Disordered" evidence="1">
    <location>
        <begin position="72"/>
        <end position="91"/>
    </location>
</feature>
<feature type="compositionally biased region" description="Acidic residues" evidence="1">
    <location>
        <begin position="543"/>
        <end position="554"/>
    </location>
</feature>
<proteinExistence type="predicted"/>
<sequence length="554" mass="63886">MAPPKNPRKPQKGKETNNTSRKGKREQDEPKKRKLARKSEGERQREREQERELIQKQREEQITLERARLHNGLELELPEEQDFANYSAVPQRGYYLKIRKLRQEVKKNDDPPQPQSHMAPAPWVPSPYDDISPRRPNPAGDDYEQEDEQEESQGRPRKRACARSKVPAKRQRCNKKAPPLSQEFILTEDEESDEEEVYIPEHIIRKTPPTFMGIPREIRLQIYRILLTAEEPIQVFGGWKQLYWKEDLRLSTGILRVCRSVYEEACTVLYGANTFLYLLRDPSSERDEIDDLATDDSPQAEEDSNDDDDDDLDYEEEGVSKRPARPAKERTINIAKYAHLFRKINIKAEANRYSGVTLEGMAAAINVFARKAAQDGTGWETQSHLFIHTLTVSVSPTSNQRGKNWNQEAAAAAAAADFTFVNFFVPESPVLSAIKAVDCQLLRIDILTSETKRAKTYSMSGSRSCRLEFNRTYERICADDRKQMMDSGDGANKFVRGRVMKLAKLSEKRIDELAKHVALFCKQRGFGQRTTEDMDVDSPYWNDSEDEEEEEDIY</sequence>
<comment type="caution">
    <text evidence="2">The sequence shown here is derived from an EMBL/GenBank/DDBJ whole genome shotgun (WGS) entry which is preliminary data.</text>
</comment>
<organism evidence="2 3">
    <name type="scientific">Trichoderma parareesei</name>
    <name type="common">Filamentous fungus</name>
    <dbReference type="NCBI Taxonomy" id="858221"/>
    <lineage>
        <taxon>Eukaryota</taxon>
        <taxon>Fungi</taxon>
        <taxon>Dikarya</taxon>
        <taxon>Ascomycota</taxon>
        <taxon>Pezizomycotina</taxon>
        <taxon>Sordariomycetes</taxon>
        <taxon>Hypocreomycetidae</taxon>
        <taxon>Hypocreales</taxon>
        <taxon>Hypocreaceae</taxon>
        <taxon>Trichoderma</taxon>
    </lineage>
</organism>
<protein>
    <submittedName>
        <fullName evidence="2">Uncharacterized protein</fullName>
    </submittedName>
</protein>
<feature type="compositionally biased region" description="Acidic residues" evidence="1">
    <location>
        <begin position="141"/>
        <end position="151"/>
    </location>
</feature>
<feature type="region of interest" description="Disordered" evidence="1">
    <location>
        <begin position="288"/>
        <end position="326"/>
    </location>
</feature>
<feature type="compositionally biased region" description="Basic residues" evidence="1">
    <location>
        <begin position="1"/>
        <end position="11"/>
    </location>
</feature>
<evidence type="ECO:0000313" key="3">
    <source>
        <dbReference type="Proteomes" id="UP000219286"/>
    </source>
</evidence>
<keyword evidence="3" id="KW-1185">Reference proteome</keyword>
<feature type="region of interest" description="Disordered" evidence="1">
    <location>
        <begin position="1"/>
        <end position="59"/>
    </location>
</feature>
<feature type="compositionally biased region" description="Basic and acidic residues" evidence="1">
    <location>
        <begin position="25"/>
        <end position="59"/>
    </location>
</feature>
<dbReference type="PANTHER" id="PTHR42085">
    <property type="entry name" value="F-BOX DOMAIN-CONTAINING PROTEIN"/>
    <property type="match status" value="1"/>
</dbReference>
<accession>A0A2H2ZIZ4</accession>
<dbReference type="Proteomes" id="UP000219286">
    <property type="component" value="Unassembled WGS sequence"/>
</dbReference>